<dbReference type="STRING" id="1834191.A5886_002071"/>
<dbReference type="Pfam" id="PF17668">
    <property type="entry name" value="Acetyltransf_17"/>
    <property type="match status" value="1"/>
</dbReference>
<evidence type="ECO:0000259" key="1">
    <source>
        <dbReference type="PROSITE" id="PS51186"/>
    </source>
</evidence>
<dbReference type="Pfam" id="PF13527">
    <property type="entry name" value="Acetyltransf_9"/>
    <property type="match status" value="1"/>
</dbReference>
<dbReference type="SUPFAM" id="SSF55718">
    <property type="entry name" value="SCP-like"/>
    <property type="match status" value="1"/>
</dbReference>
<dbReference type="Gene3D" id="3.30.1050.10">
    <property type="entry name" value="SCP2 sterol-binding domain"/>
    <property type="match status" value="1"/>
</dbReference>
<dbReference type="InterPro" id="IPR016181">
    <property type="entry name" value="Acyl_CoA_acyltransferase"/>
</dbReference>
<protein>
    <recommendedName>
        <fullName evidence="1">N-acetyltransferase domain-containing protein</fullName>
    </recommendedName>
</protein>
<gene>
    <name evidence="2" type="ORF">A5886_002071</name>
</gene>
<keyword evidence="3" id="KW-1185">Reference proteome</keyword>
<dbReference type="Pfam" id="PF13530">
    <property type="entry name" value="SCP2_2"/>
    <property type="match status" value="1"/>
</dbReference>
<accession>A0A242A8D5</accession>
<name>A0A242A8D5_9ENTE</name>
<dbReference type="InterPro" id="IPR000182">
    <property type="entry name" value="GNAT_dom"/>
</dbReference>
<dbReference type="RefSeq" id="WP_086275067.1">
    <property type="nucleotide sequence ID" value="NZ_NGKU01000001.1"/>
</dbReference>
<dbReference type="InterPro" id="IPR025559">
    <property type="entry name" value="Eis_dom"/>
</dbReference>
<dbReference type="GO" id="GO:0030649">
    <property type="term" value="P:aminoglycoside antibiotic catabolic process"/>
    <property type="evidence" value="ECO:0007669"/>
    <property type="project" value="TreeGrafter"/>
</dbReference>
<dbReference type="PANTHER" id="PTHR37817:SF1">
    <property type="entry name" value="N-ACETYLTRANSFERASE EIS"/>
    <property type="match status" value="1"/>
</dbReference>
<sequence>MNDVKKMTTYGDQEVLDLVAYAFQWELSEKNIERYQRLAANSWNYGSYDDDGKLASQVMATMFNVNVHGVAYPMAGIGFVASYPEYRGQGRIDRIMQQVIKECYDQKIVLSYLAPFSFPFYRRYGYEYTFERSVYDIKSSDWPDSPKTSGSIKRLSWEQAKDIIHAIYHQQAKNHRGALIRDSWWEEIKFTLRKTLTFAIYYNAAGDPEGYLIYSIDNGTFMIDEWGYISGEAFHGLNRLIVSHRDSVAKIHYQVGEACGPLQAFALKPMPAIQSRPDMMTRIIDLEQFLQSYPFTNKEGTIAIHIEHDVYAPWNNGYYELSFAHQKPIVKRVESTDLPCLTTSIQRIGQLLFGVQAIDTLLFFGEIVADDAVVAFFQANLPKGQPVLEDYF</sequence>
<comment type="caution">
    <text evidence="2">The sequence shown here is derived from an EMBL/GenBank/DDBJ whole genome shotgun (WGS) entry which is preliminary data.</text>
</comment>
<dbReference type="PROSITE" id="PS51186">
    <property type="entry name" value="GNAT"/>
    <property type="match status" value="1"/>
</dbReference>
<dbReference type="Gene3D" id="3.40.630.30">
    <property type="match status" value="2"/>
</dbReference>
<evidence type="ECO:0000313" key="3">
    <source>
        <dbReference type="Proteomes" id="UP000195043"/>
    </source>
</evidence>
<dbReference type="PANTHER" id="PTHR37817">
    <property type="entry name" value="N-ACETYLTRANSFERASE EIS"/>
    <property type="match status" value="1"/>
</dbReference>
<dbReference type="AlphaFoldDB" id="A0A242A8D5"/>
<dbReference type="Proteomes" id="UP000195043">
    <property type="component" value="Unassembled WGS sequence"/>
</dbReference>
<proteinExistence type="predicted"/>
<dbReference type="OrthoDB" id="9768284at2"/>
<dbReference type="InterPro" id="IPR041380">
    <property type="entry name" value="Acetyltransf_17"/>
</dbReference>
<dbReference type="InterPro" id="IPR036527">
    <property type="entry name" value="SCP2_sterol-bd_dom_sf"/>
</dbReference>
<reference evidence="2 3" key="1">
    <citation type="submission" date="2017-05" db="EMBL/GenBank/DDBJ databases">
        <title>The Genome Sequence of Enterococcus sp. 8G7_MSG3316.</title>
        <authorList>
            <consortium name="The Broad Institute Genomics Platform"/>
            <consortium name="The Broad Institute Genomic Center for Infectious Diseases"/>
            <person name="Earl A."/>
            <person name="Manson A."/>
            <person name="Schwartman J."/>
            <person name="Gilmore M."/>
            <person name="Abouelleil A."/>
            <person name="Cao P."/>
            <person name="Chapman S."/>
            <person name="Cusick C."/>
            <person name="Shea T."/>
            <person name="Young S."/>
            <person name="Neafsey D."/>
            <person name="Nusbaum C."/>
            <person name="Birren B."/>
        </authorList>
    </citation>
    <scope>NUCLEOTIDE SEQUENCE [LARGE SCALE GENOMIC DNA]</scope>
    <source>
        <strain evidence="2 3">8G7_MSG3316</strain>
    </source>
</reference>
<dbReference type="SUPFAM" id="SSF55729">
    <property type="entry name" value="Acyl-CoA N-acyltransferases (Nat)"/>
    <property type="match status" value="1"/>
</dbReference>
<feature type="domain" description="N-acetyltransferase" evidence="1">
    <location>
        <begin position="2"/>
        <end position="149"/>
    </location>
</feature>
<dbReference type="EMBL" id="NGKU01000001">
    <property type="protein sequence ID" value="OTN76991.1"/>
    <property type="molecule type" value="Genomic_DNA"/>
</dbReference>
<dbReference type="GO" id="GO:0034069">
    <property type="term" value="F:aminoglycoside N-acetyltransferase activity"/>
    <property type="evidence" value="ECO:0007669"/>
    <property type="project" value="TreeGrafter"/>
</dbReference>
<organism evidence="2 3">
    <name type="scientific">Candidatus Enterococcus testudinis</name>
    <dbReference type="NCBI Taxonomy" id="1834191"/>
    <lineage>
        <taxon>Bacteria</taxon>
        <taxon>Bacillati</taxon>
        <taxon>Bacillota</taxon>
        <taxon>Bacilli</taxon>
        <taxon>Lactobacillales</taxon>
        <taxon>Enterococcaceae</taxon>
        <taxon>Enterococcus</taxon>
    </lineage>
</organism>
<evidence type="ECO:0000313" key="2">
    <source>
        <dbReference type="EMBL" id="OTN76991.1"/>
    </source>
</evidence>
<dbReference type="InterPro" id="IPR051554">
    <property type="entry name" value="Acetyltransferase_Eis"/>
</dbReference>